<dbReference type="NCBIfam" id="NF006077">
    <property type="entry name" value="PRK08223.1"/>
    <property type="match status" value="1"/>
</dbReference>
<dbReference type="GO" id="GO:0061503">
    <property type="term" value="F:tRNA threonylcarbamoyladenosine dehydratase"/>
    <property type="evidence" value="ECO:0007669"/>
    <property type="project" value="TreeGrafter"/>
</dbReference>
<dbReference type="Proteomes" id="UP000319148">
    <property type="component" value="Unassembled WGS sequence"/>
</dbReference>
<dbReference type="InterPro" id="IPR000415">
    <property type="entry name" value="Nitroreductase-like"/>
</dbReference>
<dbReference type="InterPro" id="IPR035985">
    <property type="entry name" value="Ubiquitin-activating_enz"/>
</dbReference>
<dbReference type="SUPFAM" id="SSF55469">
    <property type="entry name" value="FMN-dependent nitroreductase-like"/>
    <property type="match status" value="1"/>
</dbReference>
<dbReference type="InterPro" id="IPR045886">
    <property type="entry name" value="ThiF/MoeB/HesA"/>
</dbReference>
<dbReference type="Gene3D" id="3.40.50.720">
    <property type="entry name" value="NAD(P)-binding Rossmann-like Domain"/>
    <property type="match status" value="1"/>
</dbReference>
<feature type="transmembrane region" description="Helical" evidence="1">
    <location>
        <begin position="31"/>
        <end position="52"/>
    </location>
</feature>
<dbReference type="PANTHER" id="PTHR43267:SF1">
    <property type="entry name" value="TRNA THREONYLCARBAMOYLADENOSINE DEHYDRATASE"/>
    <property type="match status" value="1"/>
</dbReference>
<protein>
    <submittedName>
        <fullName evidence="4">Thiamine biosynthesis protein ThiF</fullName>
    </submittedName>
</protein>
<evidence type="ECO:0000313" key="5">
    <source>
        <dbReference type="Proteomes" id="UP000319148"/>
    </source>
</evidence>
<dbReference type="RefSeq" id="WP_139941026.1">
    <property type="nucleotide sequence ID" value="NZ_JBHSYP010000006.1"/>
</dbReference>
<dbReference type="GO" id="GO:0008641">
    <property type="term" value="F:ubiquitin-like modifier activating enzyme activity"/>
    <property type="evidence" value="ECO:0007669"/>
    <property type="project" value="InterPro"/>
</dbReference>
<feature type="domain" description="THIF-type NAD/FAD binding fold" evidence="3">
    <location>
        <begin position="12"/>
        <end position="265"/>
    </location>
</feature>
<dbReference type="OrthoDB" id="272552at2"/>
<dbReference type="GO" id="GO:0016491">
    <property type="term" value="F:oxidoreductase activity"/>
    <property type="evidence" value="ECO:0007669"/>
    <property type="project" value="InterPro"/>
</dbReference>
<dbReference type="InterPro" id="IPR029479">
    <property type="entry name" value="Nitroreductase"/>
</dbReference>
<keyword evidence="1" id="KW-1133">Transmembrane helix</keyword>
<dbReference type="PANTHER" id="PTHR43267">
    <property type="entry name" value="TRNA THREONYLCARBAMOYLADENOSINE DEHYDRATASE"/>
    <property type="match status" value="1"/>
</dbReference>
<dbReference type="CDD" id="cd01483">
    <property type="entry name" value="E1_enzyme_family"/>
    <property type="match status" value="1"/>
</dbReference>
<dbReference type="SUPFAM" id="SSF69572">
    <property type="entry name" value="Activating enzymes of the ubiquitin-like proteins"/>
    <property type="match status" value="1"/>
</dbReference>
<accession>A0A501PH46</accession>
<dbReference type="EMBL" id="VFIY01000014">
    <property type="protein sequence ID" value="TPD59362.1"/>
    <property type="molecule type" value="Genomic_DNA"/>
</dbReference>
<proteinExistence type="predicted"/>
<feature type="domain" description="Nitroreductase" evidence="2">
    <location>
        <begin position="309"/>
        <end position="342"/>
    </location>
</feature>
<evidence type="ECO:0000313" key="4">
    <source>
        <dbReference type="EMBL" id="TPD59362.1"/>
    </source>
</evidence>
<gene>
    <name evidence="4" type="ORF">FIV46_11245</name>
</gene>
<sequence>MQPTFNHQEAFSRNLGWITDREMEILRHKKVAIAGMGGVGGAHALLLARFGVRRFHISDMDVFELANFNRQVGAMMSTIGKSKVDVMADMIRDINPEAEITVFDEGIHEERDGKPGNIDAFLDGVDLFVDGFDFFVLDTRMAVFKRCHELSIPAITAAPVGMGVAMLTFMPGGMSAEDYFRLEEEPVREDRYVKFLIGLTPRPLHPGYLVDPSRVNMKEQKVPSTPTGVQLSAGFLVTEAVKVMLGRGEVRAAPRYQLFDAYRCKFIKGYMPMGNANPIQKLKFAIGRRMYAKMAASSPVAQAAEDEQPKEFMDRILDQARWAPSGDNTQPWRFEVASAKKLVIHVPAIESSNPYEYNHGQPTYLSVGMLLETIRIAADREKHSVSWTLEEGEQWDGSAVQISVIFRSKGTSSDDLAPFIPLRSVDRRRYLNRRLTPHQKADLERELGGMFHFQWLERDQDRWRFAKLNAIATDIRLRMKDCFHVHEKIIDWHDGDSKTGIPASALGIDKMSLTMMKQAMADWGRMDFMNKYLGGTMLARVQMDLVPGWFCSAHFVLSWAEEKDRAIEDFLKAGEKLQRFWLRATELGLVMQPSLAPLCFASRLLEGKELAAGQKPFAEKTGKLVEALRDIAGDKTPQVVFAGRVGYSTQSARNNRSVRKDLSDLKI</sequence>
<keyword evidence="5" id="KW-1185">Reference proteome</keyword>
<dbReference type="Pfam" id="PF00899">
    <property type="entry name" value="ThiF"/>
    <property type="match status" value="1"/>
</dbReference>
<dbReference type="Gene3D" id="3.40.109.10">
    <property type="entry name" value="NADH Oxidase"/>
    <property type="match status" value="2"/>
</dbReference>
<reference evidence="5" key="1">
    <citation type="submission" date="2019-06" db="EMBL/GenBank/DDBJ databases">
        <title>The complete genome of Emcibacter congregatus ZYLT.</title>
        <authorList>
            <person name="Zhao Z."/>
        </authorList>
    </citation>
    <scope>NUCLEOTIDE SEQUENCE [LARGE SCALE GENOMIC DNA]</scope>
    <source>
        <strain evidence="5">MCCC 1A06723</strain>
    </source>
</reference>
<dbReference type="Pfam" id="PF00881">
    <property type="entry name" value="Nitroreductase"/>
    <property type="match status" value="1"/>
</dbReference>
<evidence type="ECO:0000259" key="2">
    <source>
        <dbReference type="Pfam" id="PF00881"/>
    </source>
</evidence>
<organism evidence="4 5">
    <name type="scientific">Emcibacter nanhaiensis</name>
    <dbReference type="NCBI Taxonomy" id="1505037"/>
    <lineage>
        <taxon>Bacteria</taxon>
        <taxon>Pseudomonadati</taxon>
        <taxon>Pseudomonadota</taxon>
        <taxon>Alphaproteobacteria</taxon>
        <taxon>Emcibacterales</taxon>
        <taxon>Emcibacteraceae</taxon>
        <taxon>Emcibacter</taxon>
    </lineage>
</organism>
<dbReference type="AlphaFoldDB" id="A0A501PH46"/>
<evidence type="ECO:0000259" key="3">
    <source>
        <dbReference type="Pfam" id="PF00899"/>
    </source>
</evidence>
<comment type="caution">
    <text evidence="4">The sequence shown here is derived from an EMBL/GenBank/DDBJ whole genome shotgun (WGS) entry which is preliminary data.</text>
</comment>
<dbReference type="GO" id="GO:0061504">
    <property type="term" value="P:cyclic threonylcarbamoyladenosine biosynthetic process"/>
    <property type="evidence" value="ECO:0007669"/>
    <property type="project" value="TreeGrafter"/>
</dbReference>
<keyword evidence="1" id="KW-0472">Membrane</keyword>
<name>A0A501PH46_9PROT</name>
<keyword evidence="1" id="KW-0812">Transmembrane</keyword>
<evidence type="ECO:0000256" key="1">
    <source>
        <dbReference type="SAM" id="Phobius"/>
    </source>
</evidence>
<dbReference type="InterPro" id="IPR000594">
    <property type="entry name" value="ThiF_NAD_FAD-bd"/>
</dbReference>